<dbReference type="GO" id="GO:0005506">
    <property type="term" value="F:iron ion binding"/>
    <property type="evidence" value="ECO:0007669"/>
    <property type="project" value="InterPro"/>
</dbReference>
<keyword evidence="6" id="KW-1185">Reference proteome</keyword>
<protein>
    <submittedName>
        <fullName evidence="5">(salmon louse) hypothetical protein</fullName>
    </submittedName>
</protein>
<reference evidence="5" key="1">
    <citation type="submission" date="2021-02" db="EMBL/GenBank/DDBJ databases">
        <authorList>
            <person name="Bekaert M."/>
        </authorList>
    </citation>
    <scope>NUCLEOTIDE SEQUENCE</scope>
    <source>
        <strain evidence="5">IoA-00</strain>
    </source>
</reference>
<comment type="similarity">
    <text evidence="1">Belongs to the cytochrome P450 family.</text>
</comment>
<dbReference type="GO" id="GO:0006805">
    <property type="term" value="P:xenobiotic metabolic process"/>
    <property type="evidence" value="ECO:0007669"/>
    <property type="project" value="TreeGrafter"/>
</dbReference>
<keyword evidence="4" id="KW-0560">Oxidoreductase</keyword>
<evidence type="ECO:0000256" key="4">
    <source>
        <dbReference type="ARBA" id="ARBA00023033"/>
    </source>
</evidence>
<proteinExistence type="inferred from homology"/>
<dbReference type="GO" id="GO:0016712">
    <property type="term" value="F:oxidoreductase activity, acting on paired donors, with incorporation or reduction of molecular oxygen, reduced flavin or flavoprotein as one donor, and incorporation of one atom of oxygen"/>
    <property type="evidence" value="ECO:0007669"/>
    <property type="project" value="TreeGrafter"/>
</dbReference>
<dbReference type="SUPFAM" id="SSF48264">
    <property type="entry name" value="Cytochrome P450"/>
    <property type="match status" value="1"/>
</dbReference>
<dbReference type="GO" id="GO:0020037">
    <property type="term" value="F:heme binding"/>
    <property type="evidence" value="ECO:0007669"/>
    <property type="project" value="InterPro"/>
</dbReference>
<keyword evidence="2" id="KW-0479">Metal-binding</keyword>
<organism evidence="5 6">
    <name type="scientific">Lepeophtheirus salmonis</name>
    <name type="common">Salmon louse</name>
    <name type="synonym">Caligus salmonis</name>
    <dbReference type="NCBI Taxonomy" id="72036"/>
    <lineage>
        <taxon>Eukaryota</taxon>
        <taxon>Metazoa</taxon>
        <taxon>Ecdysozoa</taxon>
        <taxon>Arthropoda</taxon>
        <taxon>Crustacea</taxon>
        <taxon>Multicrustacea</taxon>
        <taxon>Hexanauplia</taxon>
        <taxon>Copepoda</taxon>
        <taxon>Siphonostomatoida</taxon>
        <taxon>Caligidae</taxon>
        <taxon>Lepeophtheirus</taxon>
    </lineage>
</organism>
<accession>A0A7R8H0D8</accession>
<dbReference type="InterPro" id="IPR036396">
    <property type="entry name" value="Cyt_P450_sf"/>
</dbReference>
<evidence type="ECO:0000256" key="2">
    <source>
        <dbReference type="ARBA" id="ARBA00022723"/>
    </source>
</evidence>
<dbReference type="InterPro" id="IPR050182">
    <property type="entry name" value="Cytochrome_P450_fam2"/>
</dbReference>
<evidence type="ECO:0000313" key="5">
    <source>
        <dbReference type="EMBL" id="CAF2768305.1"/>
    </source>
</evidence>
<dbReference type="PANTHER" id="PTHR24300:SF375">
    <property type="entry name" value="CYTOCHROME P450 FAMILY"/>
    <property type="match status" value="1"/>
</dbReference>
<sequence>MFFLKSQEQEVKYLEKIQDELGLSVIYNRWNKSYKSQLKNYRRKWEGWVNVLDLSESTEINNYFDMIKERWYTGNIARIGEKRMMDFIYDNIVHLIFVEDTKWNVELSAALEASTSEEMIIILILYKFDEKSYGVIHKPPWNYVTYDINGKFLEDNGGRDINSYGCTQGSKFDSNQSFPGIIGALHKRHDDFHFYLGDTTQTYNRNKAVGFSFYVLADAGAVNIWTTVVCVYFVGSFMMFVTHSFYQGHFKRGNLIDRGSSSAFLMIKIFLSHYGTLGASYSGMMVSFFSIPFYANSLNSLEDLNNQMSFTKTENSMSLDSVIQGLEKVMVDPKFAVFAGRQKLLFDTIRLGGEKVFHLNDFPFFVKYKCVAFRNGSPLQEMFNHVILQLHAGGIIDKITRDEYFGTTRRIGEYGKIWEEKYEKQNVVEDVQDERITKIAMKHINGIFYVFNIKTQSWIEHYKFLNLFNRDDMSGRIQMYYETYVKGYNGIAYGIASSEGILWQNQRRFSLMKLKNLGFGKKSIEIIIYEQIINLFEMIETQKDSFNDLFIKDIFTIPVVNVLWKIVASKSYDWRNSGERKTGAETTNTTLVWALLYMSLYEGVQEKCAEEINSVLGSRMPQEEDMKNLPYTIATLNEIQRLCKYCSG</sequence>
<dbReference type="Pfam" id="PF00067">
    <property type="entry name" value="p450"/>
    <property type="match status" value="2"/>
</dbReference>
<keyword evidence="4" id="KW-0503">Monooxygenase</keyword>
<dbReference type="EMBL" id="HG994580">
    <property type="protein sequence ID" value="CAF2768305.1"/>
    <property type="molecule type" value="Genomic_DNA"/>
</dbReference>
<dbReference type="Gene3D" id="1.10.630.10">
    <property type="entry name" value="Cytochrome P450"/>
    <property type="match status" value="2"/>
</dbReference>
<dbReference type="AlphaFoldDB" id="A0A7R8H0D8"/>
<name>A0A7R8H0D8_LEPSM</name>
<keyword evidence="3" id="KW-0408">Iron</keyword>
<dbReference type="GO" id="GO:0006082">
    <property type="term" value="P:organic acid metabolic process"/>
    <property type="evidence" value="ECO:0007669"/>
    <property type="project" value="TreeGrafter"/>
</dbReference>
<evidence type="ECO:0000256" key="1">
    <source>
        <dbReference type="ARBA" id="ARBA00010617"/>
    </source>
</evidence>
<dbReference type="Proteomes" id="UP000675881">
    <property type="component" value="Chromosome 1"/>
</dbReference>
<dbReference type="GO" id="GO:0005737">
    <property type="term" value="C:cytoplasm"/>
    <property type="evidence" value="ECO:0007669"/>
    <property type="project" value="TreeGrafter"/>
</dbReference>
<evidence type="ECO:0000313" key="6">
    <source>
        <dbReference type="Proteomes" id="UP000675881"/>
    </source>
</evidence>
<gene>
    <name evidence="5" type="ORF">LSAA_508</name>
</gene>
<dbReference type="PANTHER" id="PTHR24300">
    <property type="entry name" value="CYTOCHROME P450 508A4-RELATED"/>
    <property type="match status" value="1"/>
</dbReference>
<dbReference type="InterPro" id="IPR001128">
    <property type="entry name" value="Cyt_P450"/>
</dbReference>
<dbReference type="SUPFAM" id="SSF53850">
    <property type="entry name" value="Periplasmic binding protein-like II"/>
    <property type="match status" value="1"/>
</dbReference>
<dbReference type="OrthoDB" id="5984008at2759"/>
<evidence type="ECO:0000256" key="3">
    <source>
        <dbReference type="ARBA" id="ARBA00023004"/>
    </source>
</evidence>